<reference evidence="1 2" key="1">
    <citation type="submission" date="2017-12" db="EMBL/GenBank/DDBJ databases">
        <title>Kangiella profundi FT102 completed genome.</title>
        <authorList>
            <person name="Xu J."/>
            <person name="Wang J."/>
            <person name="Lu Y."/>
        </authorList>
    </citation>
    <scope>NUCLEOTIDE SEQUENCE [LARGE SCALE GENOMIC DNA]</scope>
    <source>
        <strain evidence="1 2">FT102</strain>
    </source>
</reference>
<gene>
    <name evidence="1" type="ORF">CW740_05990</name>
</gene>
<sequence>MRFNKLGLYIAIFALLAFTSQWFAVVKLPCEQMNHHSTAPAMVETTDIAHMDHLVHAGAENAGASGCCNQNDCSQMNCISASVAGVSTQSPFSVQFSQTLNAEYSVSLLTQNITSLFRPPISR</sequence>
<dbReference type="KEGG" id="kpd:CW740_05990"/>
<dbReference type="AlphaFoldDB" id="A0A2K9AY91"/>
<organism evidence="1 2">
    <name type="scientific">Kangiella profundi</name>
    <dbReference type="NCBI Taxonomy" id="1561924"/>
    <lineage>
        <taxon>Bacteria</taxon>
        <taxon>Pseudomonadati</taxon>
        <taxon>Pseudomonadota</taxon>
        <taxon>Gammaproteobacteria</taxon>
        <taxon>Kangiellales</taxon>
        <taxon>Kangiellaceae</taxon>
        <taxon>Kangiella</taxon>
    </lineage>
</organism>
<protein>
    <submittedName>
        <fullName evidence="1">Uncharacterized protein</fullName>
    </submittedName>
</protein>
<dbReference type="Proteomes" id="UP000232693">
    <property type="component" value="Chromosome"/>
</dbReference>
<evidence type="ECO:0000313" key="2">
    <source>
        <dbReference type="Proteomes" id="UP000232693"/>
    </source>
</evidence>
<proteinExistence type="predicted"/>
<evidence type="ECO:0000313" key="1">
    <source>
        <dbReference type="EMBL" id="AUD78829.1"/>
    </source>
</evidence>
<dbReference type="EMBL" id="CP025120">
    <property type="protein sequence ID" value="AUD78829.1"/>
    <property type="molecule type" value="Genomic_DNA"/>
</dbReference>
<name>A0A2K9AY91_9GAMM</name>
<accession>A0A2K9AY91</accession>
<keyword evidence="2" id="KW-1185">Reference proteome</keyword>